<feature type="transmembrane region" description="Helical" evidence="3">
    <location>
        <begin position="135"/>
        <end position="155"/>
    </location>
</feature>
<evidence type="ECO:0000256" key="3">
    <source>
        <dbReference type="SAM" id="Phobius"/>
    </source>
</evidence>
<dbReference type="PANTHER" id="PTHR33985:SF5">
    <property type="entry name" value="FASCICLIN-LIKE ARABINOGALACTAN FAMILY PROTEIN"/>
    <property type="match status" value="1"/>
</dbReference>
<dbReference type="Proteomes" id="UP000583929">
    <property type="component" value="Unassembled WGS sequence"/>
</dbReference>
<keyword evidence="3" id="KW-0812">Transmembrane</keyword>
<feature type="region of interest" description="Disordered" evidence="2">
    <location>
        <begin position="88"/>
        <end position="125"/>
    </location>
</feature>
<dbReference type="SMART" id="SM00554">
    <property type="entry name" value="FAS1"/>
    <property type="match status" value="1"/>
</dbReference>
<keyword evidence="3" id="KW-0472">Membrane</keyword>
<protein>
    <recommendedName>
        <fullName evidence="4">FAS1 domain-containing protein</fullName>
    </recommendedName>
</protein>
<dbReference type="InterPro" id="IPR036378">
    <property type="entry name" value="FAS1_dom_sf"/>
</dbReference>
<gene>
    <name evidence="5" type="ORF">G4B88_018735</name>
</gene>
<dbReference type="EMBL" id="JAATIQ010000018">
    <property type="protein sequence ID" value="KAF4400393.1"/>
    <property type="molecule type" value="Genomic_DNA"/>
</dbReference>
<feature type="compositionally biased region" description="Polar residues" evidence="2">
    <location>
        <begin position="378"/>
        <end position="389"/>
    </location>
</feature>
<dbReference type="PROSITE" id="PS50213">
    <property type="entry name" value="FAS1"/>
    <property type="match status" value="1"/>
</dbReference>
<feature type="region of interest" description="Disordered" evidence="2">
    <location>
        <begin position="377"/>
        <end position="409"/>
    </location>
</feature>
<feature type="domain" description="FAS1" evidence="4">
    <location>
        <begin position="240"/>
        <end position="364"/>
    </location>
</feature>
<feature type="compositionally biased region" description="Basic residues" evidence="2">
    <location>
        <begin position="214"/>
        <end position="227"/>
    </location>
</feature>
<dbReference type="AlphaFoldDB" id="A0A7J6HYQ9"/>
<dbReference type="InterPro" id="IPR000782">
    <property type="entry name" value="FAS1_domain"/>
</dbReference>
<evidence type="ECO:0000313" key="5">
    <source>
        <dbReference type="EMBL" id="KAF4400393.1"/>
    </source>
</evidence>
<name>A0A7J6HYQ9_CANSA</name>
<dbReference type="InterPro" id="IPR052806">
    <property type="entry name" value="Fasciclin-like_AGP"/>
</dbReference>
<sequence length="441" mass="48022">MSRPFSSSKLPTKPSPSPASSSSAATTKTHRRKKKNKQKQSIRNPLQNLNVAIFKTTIEPSSSISIEAPRGCLKFFLSHSSVASSKMHVRGPLSHSGTHKSAPLLPTSKPSKSKENQNFEAKEENRGNYNKAKKILFSFLLQFPCPMAMALWLYLPTLLLFFPTLLSASSSSPSTILSPSQSPPSPSPPPPPPSPSLPSPSESIPTSPQSPQHSSHRRRHRRSRRRQQQPPSTAETPQQFNNIIDALIGSGDFSNWVNVISNAVLPLSATLFVPENEAVTAPTIASPGPEDPLIFPYHVVPQRLSFAELLLFQTNTRLPTLLPGKSIIITNNSRINFTIDGSLITQPDIYSTGNIAVHGVGSVFNYSVFGDGLDLLPKSSNPEPNQSQVRRPPTVDNPNGETYGSSSDSAPPCLCIELPVVFLVFCGVWMFKIQRNGGHGR</sequence>
<evidence type="ECO:0000259" key="4">
    <source>
        <dbReference type="PROSITE" id="PS50213"/>
    </source>
</evidence>
<keyword evidence="6" id="KW-1185">Reference proteome</keyword>
<dbReference type="FunFam" id="2.30.180.10:FF:000046">
    <property type="entry name" value="Fasciclin-like arabinogalactan family protein"/>
    <property type="match status" value="1"/>
</dbReference>
<feature type="region of interest" description="Disordered" evidence="2">
    <location>
        <begin position="172"/>
        <end position="239"/>
    </location>
</feature>
<dbReference type="SUPFAM" id="SSF82153">
    <property type="entry name" value="FAS1 domain"/>
    <property type="match status" value="1"/>
</dbReference>
<feature type="compositionally biased region" description="Basic residues" evidence="2">
    <location>
        <begin position="28"/>
        <end position="40"/>
    </location>
</feature>
<accession>A0A7J6HYQ9</accession>
<organism evidence="5 6">
    <name type="scientific">Cannabis sativa</name>
    <name type="common">Hemp</name>
    <name type="synonym">Marijuana</name>
    <dbReference type="NCBI Taxonomy" id="3483"/>
    <lineage>
        <taxon>Eukaryota</taxon>
        <taxon>Viridiplantae</taxon>
        <taxon>Streptophyta</taxon>
        <taxon>Embryophyta</taxon>
        <taxon>Tracheophyta</taxon>
        <taxon>Spermatophyta</taxon>
        <taxon>Magnoliopsida</taxon>
        <taxon>eudicotyledons</taxon>
        <taxon>Gunneridae</taxon>
        <taxon>Pentapetalae</taxon>
        <taxon>rosids</taxon>
        <taxon>fabids</taxon>
        <taxon>Rosales</taxon>
        <taxon>Cannabaceae</taxon>
        <taxon>Cannabis</taxon>
    </lineage>
</organism>
<proteinExistence type="inferred from homology"/>
<feature type="compositionally biased region" description="Pro residues" evidence="2">
    <location>
        <begin position="181"/>
        <end position="198"/>
    </location>
</feature>
<dbReference type="PANTHER" id="PTHR33985">
    <property type="entry name" value="OS02G0491300 PROTEIN-RELATED"/>
    <property type="match status" value="1"/>
</dbReference>
<keyword evidence="3" id="KW-1133">Transmembrane helix</keyword>
<dbReference type="Pfam" id="PF02469">
    <property type="entry name" value="Fasciclin"/>
    <property type="match status" value="1"/>
</dbReference>
<reference evidence="5 6" key="1">
    <citation type="journal article" date="2020" name="bioRxiv">
        <title>Sequence and annotation of 42 cannabis genomes reveals extensive copy number variation in cannabinoid synthesis and pathogen resistance genes.</title>
        <authorList>
            <person name="Mckernan K.J."/>
            <person name="Helbert Y."/>
            <person name="Kane L.T."/>
            <person name="Ebling H."/>
            <person name="Zhang L."/>
            <person name="Liu B."/>
            <person name="Eaton Z."/>
            <person name="Mclaughlin S."/>
            <person name="Kingan S."/>
            <person name="Baybayan P."/>
            <person name="Concepcion G."/>
            <person name="Jordan M."/>
            <person name="Riva A."/>
            <person name="Barbazuk W."/>
            <person name="Harkins T."/>
        </authorList>
    </citation>
    <scope>NUCLEOTIDE SEQUENCE [LARGE SCALE GENOMIC DNA]</scope>
    <source>
        <strain evidence="6">cv. Jamaican Lion 4</strain>
        <tissue evidence="5">Leaf</tissue>
    </source>
</reference>
<evidence type="ECO:0000313" key="6">
    <source>
        <dbReference type="Proteomes" id="UP000583929"/>
    </source>
</evidence>
<evidence type="ECO:0000256" key="1">
    <source>
        <dbReference type="ARBA" id="ARBA00007843"/>
    </source>
</evidence>
<feature type="compositionally biased region" description="Low complexity" evidence="2">
    <location>
        <begin position="199"/>
        <end position="213"/>
    </location>
</feature>
<comment type="similarity">
    <text evidence="1">Belongs to the fasciclin-like AGP family.</text>
</comment>
<feature type="compositionally biased region" description="Low complexity" evidence="2">
    <location>
        <begin position="1"/>
        <end position="27"/>
    </location>
</feature>
<feature type="compositionally biased region" description="Basic and acidic residues" evidence="2">
    <location>
        <begin position="112"/>
        <end position="125"/>
    </location>
</feature>
<dbReference type="Gene3D" id="2.30.180.10">
    <property type="entry name" value="FAS1 domain"/>
    <property type="match status" value="1"/>
</dbReference>
<comment type="caution">
    <text evidence="5">The sequence shown here is derived from an EMBL/GenBank/DDBJ whole genome shotgun (WGS) entry which is preliminary data.</text>
</comment>
<feature type="region of interest" description="Disordered" evidence="2">
    <location>
        <begin position="1"/>
        <end position="44"/>
    </location>
</feature>
<evidence type="ECO:0000256" key="2">
    <source>
        <dbReference type="SAM" id="MobiDB-lite"/>
    </source>
</evidence>
<feature type="compositionally biased region" description="Polar residues" evidence="2">
    <location>
        <begin position="396"/>
        <end position="409"/>
    </location>
</feature>